<gene>
    <name evidence="10" type="ORF">H3V53_09175</name>
</gene>
<dbReference type="RefSeq" id="WP_054923969.1">
    <property type="nucleotide sequence ID" value="NZ_JACFYJ010000010.1"/>
</dbReference>
<feature type="signal peptide" evidence="9">
    <location>
        <begin position="1"/>
        <end position="21"/>
    </location>
</feature>
<sequence>MNNLLLVAGAGLLAGGMNALAGGGSFVTLPALIAAGVPSVQANASSTVALYPGGLASAWAYRDGLGPVGPVPLRALLVTTVVGGIGGALLLLLTPARTFDFIVPWLLLVATFALAFGKRFGEWMRERWQIGQTAVLVVQFALGVYGGYFGGAVGIMMMAVWGLLDSRELKLLNAPRTLLVSAANTMAVVAFVVAQVVHWPETAAMLVGAIVGGYGGAQVGRRAPARVIRYGTLALTACITVAFFVRAYGSGR</sequence>
<evidence type="ECO:0000256" key="1">
    <source>
        <dbReference type="ARBA" id="ARBA00004651"/>
    </source>
</evidence>
<evidence type="ECO:0000256" key="7">
    <source>
        <dbReference type="ARBA" id="ARBA00023136"/>
    </source>
</evidence>
<feature type="chain" id="PRO_5045884503" description="Probable membrane transporter protein" evidence="9">
    <location>
        <begin position="22"/>
        <end position="252"/>
    </location>
</feature>
<feature type="transmembrane region" description="Helical" evidence="8">
    <location>
        <begin position="203"/>
        <end position="220"/>
    </location>
</feature>
<feature type="transmembrane region" description="Helical" evidence="8">
    <location>
        <begin position="71"/>
        <end position="92"/>
    </location>
</feature>
<dbReference type="PANTHER" id="PTHR30269">
    <property type="entry name" value="TRANSMEMBRANE PROTEIN YFCA"/>
    <property type="match status" value="1"/>
</dbReference>
<dbReference type="Proteomes" id="UP001386437">
    <property type="component" value="Unassembled WGS sequence"/>
</dbReference>
<dbReference type="PANTHER" id="PTHR30269:SF0">
    <property type="entry name" value="MEMBRANE TRANSPORTER PROTEIN YFCA-RELATED"/>
    <property type="match status" value="1"/>
</dbReference>
<comment type="subcellular location">
    <subcellularLocation>
        <location evidence="1 8">Cell membrane</location>
        <topology evidence="1 8">Multi-pass membrane protein</topology>
    </subcellularLocation>
</comment>
<accession>A0ABU8IP83</accession>
<comment type="caution">
    <text evidence="10">The sequence shown here is derived from an EMBL/GenBank/DDBJ whole genome shotgun (WGS) entry which is preliminary data.</text>
</comment>
<keyword evidence="6 8" id="KW-1133">Transmembrane helix</keyword>
<keyword evidence="9" id="KW-0732">Signal</keyword>
<keyword evidence="4 8" id="KW-1003">Cell membrane</keyword>
<name>A0ABU8IP83_9BURK</name>
<evidence type="ECO:0000256" key="2">
    <source>
        <dbReference type="ARBA" id="ARBA00009142"/>
    </source>
</evidence>
<feature type="transmembrane region" description="Helical" evidence="8">
    <location>
        <begin position="227"/>
        <end position="249"/>
    </location>
</feature>
<evidence type="ECO:0000256" key="3">
    <source>
        <dbReference type="ARBA" id="ARBA00022448"/>
    </source>
</evidence>
<evidence type="ECO:0000313" key="11">
    <source>
        <dbReference type="Proteomes" id="UP001386437"/>
    </source>
</evidence>
<evidence type="ECO:0000256" key="9">
    <source>
        <dbReference type="SAM" id="SignalP"/>
    </source>
</evidence>
<keyword evidence="3" id="KW-0813">Transport</keyword>
<keyword evidence="11" id="KW-1185">Reference proteome</keyword>
<organism evidence="10 11">
    <name type="scientific">Paraburkholderia bengalensis</name>
    <dbReference type="NCBI Taxonomy" id="2747562"/>
    <lineage>
        <taxon>Bacteria</taxon>
        <taxon>Pseudomonadati</taxon>
        <taxon>Pseudomonadota</taxon>
        <taxon>Betaproteobacteria</taxon>
        <taxon>Burkholderiales</taxon>
        <taxon>Burkholderiaceae</taxon>
        <taxon>Paraburkholderia</taxon>
    </lineage>
</organism>
<feature type="transmembrane region" description="Helical" evidence="8">
    <location>
        <begin position="137"/>
        <end position="164"/>
    </location>
</feature>
<dbReference type="EMBL" id="JACFYJ010000010">
    <property type="protein sequence ID" value="MEI5997375.1"/>
    <property type="molecule type" value="Genomic_DNA"/>
</dbReference>
<feature type="transmembrane region" description="Helical" evidence="8">
    <location>
        <begin position="99"/>
        <end position="117"/>
    </location>
</feature>
<protein>
    <recommendedName>
        <fullName evidence="8">Probable membrane transporter protein</fullName>
    </recommendedName>
</protein>
<dbReference type="Pfam" id="PF01925">
    <property type="entry name" value="TauE"/>
    <property type="match status" value="1"/>
</dbReference>
<evidence type="ECO:0000256" key="6">
    <source>
        <dbReference type="ARBA" id="ARBA00022989"/>
    </source>
</evidence>
<evidence type="ECO:0000256" key="8">
    <source>
        <dbReference type="RuleBase" id="RU363041"/>
    </source>
</evidence>
<reference evidence="10 11" key="1">
    <citation type="journal article" date="2022" name="Arch. Microbiol.">
        <title>Paraburkholderia bengalensis sp. nov. isolated from roots of Oryza sativa, IR64.</title>
        <authorList>
            <person name="Nag P."/>
            <person name="Mondal N."/>
            <person name="Sarkar J."/>
            <person name="Das S."/>
        </authorList>
    </citation>
    <scope>NUCLEOTIDE SEQUENCE [LARGE SCALE GENOMIC DNA]</scope>
    <source>
        <strain evidence="10 11">IR64_4_BI</strain>
    </source>
</reference>
<evidence type="ECO:0000256" key="5">
    <source>
        <dbReference type="ARBA" id="ARBA00022692"/>
    </source>
</evidence>
<evidence type="ECO:0000256" key="4">
    <source>
        <dbReference type="ARBA" id="ARBA00022475"/>
    </source>
</evidence>
<comment type="similarity">
    <text evidence="2 8">Belongs to the 4-toluene sulfonate uptake permease (TSUP) (TC 2.A.102) family.</text>
</comment>
<dbReference type="InterPro" id="IPR052017">
    <property type="entry name" value="TSUP"/>
</dbReference>
<keyword evidence="7 8" id="KW-0472">Membrane</keyword>
<feature type="transmembrane region" description="Helical" evidence="8">
    <location>
        <begin position="176"/>
        <end position="197"/>
    </location>
</feature>
<keyword evidence="5 8" id="KW-0812">Transmembrane</keyword>
<dbReference type="InterPro" id="IPR002781">
    <property type="entry name" value="TM_pro_TauE-like"/>
</dbReference>
<proteinExistence type="inferred from homology"/>
<evidence type="ECO:0000313" key="10">
    <source>
        <dbReference type="EMBL" id="MEI5997375.1"/>
    </source>
</evidence>